<dbReference type="PROSITE" id="PS50835">
    <property type="entry name" value="IG_LIKE"/>
    <property type="match status" value="1"/>
</dbReference>
<accession>A0A6P7LMN5</accession>
<dbReference type="Proteomes" id="UP000515150">
    <property type="component" value="Chromosome 22"/>
</dbReference>
<evidence type="ECO:0000259" key="2">
    <source>
        <dbReference type="PROSITE" id="PS50835"/>
    </source>
</evidence>
<keyword evidence="3" id="KW-1185">Reference proteome</keyword>
<dbReference type="AlphaFoldDB" id="A0A6P7LMN5"/>
<keyword evidence="1" id="KW-0472">Membrane</keyword>
<name>A0A6P7LMN5_BETSP</name>
<keyword evidence="1" id="KW-0812">Transmembrane</keyword>
<dbReference type="InterPro" id="IPR036179">
    <property type="entry name" value="Ig-like_dom_sf"/>
</dbReference>
<dbReference type="SUPFAM" id="SSF48726">
    <property type="entry name" value="Immunoglobulin"/>
    <property type="match status" value="1"/>
</dbReference>
<dbReference type="GeneID" id="114848854"/>
<feature type="transmembrane region" description="Helical" evidence="1">
    <location>
        <begin position="178"/>
        <end position="202"/>
    </location>
</feature>
<evidence type="ECO:0000313" key="4">
    <source>
        <dbReference type="RefSeq" id="XP_028995530.1"/>
    </source>
</evidence>
<gene>
    <name evidence="4 5" type="primary">LOC114848854</name>
</gene>
<dbReference type="OrthoDB" id="8959865at2759"/>
<dbReference type="RefSeq" id="XP_040925155.1">
    <property type="nucleotide sequence ID" value="XM_041069221.2"/>
</dbReference>
<protein>
    <submittedName>
        <fullName evidence="4 5">Uncharacterized protein LOC114848854 isoform X1</fullName>
    </submittedName>
</protein>
<dbReference type="Gene3D" id="2.60.40.10">
    <property type="entry name" value="Immunoglobulins"/>
    <property type="match status" value="1"/>
</dbReference>
<evidence type="ECO:0000313" key="5">
    <source>
        <dbReference type="RefSeq" id="XP_040925155.1"/>
    </source>
</evidence>
<evidence type="ECO:0000256" key="1">
    <source>
        <dbReference type="SAM" id="Phobius"/>
    </source>
</evidence>
<sequence length="268" mass="28244">MCVWTCDLCSVFAKGSSHFSFGSGTRSCASSILTWAPVRTRDSSTETMLLTFSLLLFMWSDTGKSTTPTTTQPSRAAIAFTEPVSPSCVLVATPDYPVAAGQTVHLRCSSEPPSSSSSSFIWQRLQNQTWASVGYGAALTLTAAEQSGLYRCCAGNRTQSQNHTVFIVAAPPAAADGYVGVAALVLSLIALGVSGAAVFWMGTQKCDVALPKADATKDFPLPKTAPKVTVTEPGDDGDVYMNYSNSSHAYTDLDPAKMAVSSVYSTLS</sequence>
<keyword evidence="1" id="KW-1133">Transmembrane helix</keyword>
<dbReference type="KEGG" id="bspl:114848854"/>
<dbReference type="RefSeq" id="XP_028995530.1">
    <property type="nucleotide sequence ID" value="XM_029139697.3"/>
</dbReference>
<proteinExistence type="predicted"/>
<organism evidence="3 4">
    <name type="scientific">Betta splendens</name>
    <name type="common">Siamese fighting fish</name>
    <dbReference type="NCBI Taxonomy" id="158456"/>
    <lineage>
        <taxon>Eukaryota</taxon>
        <taxon>Metazoa</taxon>
        <taxon>Chordata</taxon>
        <taxon>Craniata</taxon>
        <taxon>Vertebrata</taxon>
        <taxon>Euteleostomi</taxon>
        <taxon>Actinopterygii</taxon>
        <taxon>Neopterygii</taxon>
        <taxon>Teleostei</taxon>
        <taxon>Neoteleostei</taxon>
        <taxon>Acanthomorphata</taxon>
        <taxon>Anabantaria</taxon>
        <taxon>Anabantiformes</taxon>
        <taxon>Anabantoidei</taxon>
        <taxon>Osphronemidae</taxon>
        <taxon>Betta</taxon>
    </lineage>
</organism>
<evidence type="ECO:0000313" key="3">
    <source>
        <dbReference type="Proteomes" id="UP000515150"/>
    </source>
</evidence>
<dbReference type="InterPro" id="IPR007110">
    <property type="entry name" value="Ig-like_dom"/>
</dbReference>
<dbReference type="InterPro" id="IPR013783">
    <property type="entry name" value="Ig-like_fold"/>
</dbReference>
<reference evidence="4 5" key="1">
    <citation type="submission" date="2025-04" db="UniProtKB">
        <authorList>
            <consortium name="RefSeq"/>
        </authorList>
    </citation>
    <scope>IDENTIFICATION</scope>
</reference>
<feature type="domain" description="Ig-like" evidence="2">
    <location>
        <begin position="86"/>
        <end position="168"/>
    </location>
</feature>